<sequence length="574" mass="63403">MTLDHAVGGAGERRLMTRLEIAQAAGVHGAAVNNWMRRHPDFPEPVSTVPADLFAAEDVAEWLDNRKIQRDERRDGETAGTTYGQRFRLTVGLADVRSDEKVAPDMVAEAIKADLWKNLEPGFTQSQDRSMFQEMIMALVCVQAIAPKEWTRIAATRSPDVFAHVWSALPTADGMRPELLDRIVRDGWWQARFRTGVEVLKRWVQPDTGASQERVGRRLTAAAAFDYLLDRFAQARKSSDDEYLTPHGVAHLMVRLADPGPKDRVYNPCCGSGEIVAAMLDHRRDNGADLPRGHQVSGHALASRAWRLAVMNTAVHGCPLDLGGPPPDDLKIVDVRGGPYDVVLANPPFTMPDWRSATGIATDGWPYGEPSRHNANFAWLQLIATALAPAGRAVVVMPSNTTSVTTSKSRQIRAEMVEQGVVRCIIELPKQMFRETASPLTLWLLGRPVQRPDREVLLIDAKKATDPAGKTHRILTDAGSRHIVGLYRAWSEASGGRVQATGDITAVSVSLERLREHDHDLTPSTYLRPPAPDVTSRSPSLTTLRAELRRLDDAADAADYALDRLLDRLQPWNA</sequence>
<dbReference type="InterPro" id="IPR052916">
    <property type="entry name" value="Type-I_RE_MTase_Subunit"/>
</dbReference>
<proteinExistence type="predicted"/>
<keyword evidence="1" id="KW-0680">Restriction system</keyword>
<dbReference type="InterPro" id="IPR003356">
    <property type="entry name" value="DNA_methylase_A-5"/>
</dbReference>
<reference evidence="4 5" key="1">
    <citation type="submission" date="2018-05" db="EMBL/GenBank/DDBJ databases">
        <title>Genomic Encyclopedia of Archaeal and Bacterial Type Strains, Phase II (KMG-II): from individual species to whole genera.</title>
        <authorList>
            <person name="Goeker M."/>
        </authorList>
    </citation>
    <scope>NUCLEOTIDE SEQUENCE [LARGE SCALE GENOMIC DNA]</scope>
    <source>
        <strain evidence="4 5">DSM 45184</strain>
    </source>
</reference>
<evidence type="ECO:0000256" key="2">
    <source>
        <dbReference type="SAM" id="MobiDB-lite"/>
    </source>
</evidence>
<dbReference type="RefSeq" id="WP_158319222.1">
    <property type="nucleotide sequence ID" value="NZ_BONA01000025.1"/>
</dbReference>
<feature type="domain" description="DNA methylase adenine-specific" evidence="3">
    <location>
        <begin position="223"/>
        <end position="529"/>
    </location>
</feature>
<dbReference type="PROSITE" id="PS00092">
    <property type="entry name" value="N6_MTASE"/>
    <property type="match status" value="1"/>
</dbReference>
<gene>
    <name evidence="4" type="ORF">BC793_104145</name>
</gene>
<dbReference type="Proteomes" id="UP000245697">
    <property type="component" value="Unassembled WGS sequence"/>
</dbReference>
<dbReference type="Pfam" id="PF02384">
    <property type="entry name" value="N6_Mtase"/>
    <property type="match status" value="1"/>
</dbReference>
<evidence type="ECO:0000256" key="1">
    <source>
        <dbReference type="ARBA" id="ARBA00022747"/>
    </source>
</evidence>
<name>A0A316FMY3_9ACTN</name>
<dbReference type="OrthoDB" id="9784823at2"/>
<dbReference type="GO" id="GO:0003677">
    <property type="term" value="F:DNA binding"/>
    <property type="evidence" value="ECO:0007669"/>
    <property type="project" value="InterPro"/>
</dbReference>
<dbReference type="InterPro" id="IPR002052">
    <property type="entry name" value="DNA_methylase_N6_adenine_CS"/>
</dbReference>
<dbReference type="GO" id="GO:0032259">
    <property type="term" value="P:methylation"/>
    <property type="evidence" value="ECO:0007669"/>
    <property type="project" value="InterPro"/>
</dbReference>
<keyword evidence="5" id="KW-1185">Reference proteome</keyword>
<organism evidence="4 5">
    <name type="scientific">Actinoplanes xinjiangensis</name>
    <dbReference type="NCBI Taxonomy" id="512350"/>
    <lineage>
        <taxon>Bacteria</taxon>
        <taxon>Bacillati</taxon>
        <taxon>Actinomycetota</taxon>
        <taxon>Actinomycetes</taxon>
        <taxon>Micromonosporales</taxon>
        <taxon>Micromonosporaceae</taxon>
        <taxon>Actinoplanes</taxon>
    </lineage>
</organism>
<dbReference type="SUPFAM" id="SSF53335">
    <property type="entry name" value="S-adenosyl-L-methionine-dependent methyltransferases"/>
    <property type="match status" value="1"/>
</dbReference>
<protein>
    <submittedName>
        <fullName evidence="4">Type I restriction enzyme M protein</fullName>
    </submittedName>
</protein>
<dbReference type="InterPro" id="IPR029063">
    <property type="entry name" value="SAM-dependent_MTases_sf"/>
</dbReference>
<dbReference type="GO" id="GO:0009307">
    <property type="term" value="P:DNA restriction-modification system"/>
    <property type="evidence" value="ECO:0007669"/>
    <property type="project" value="UniProtKB-KW"/>
</dbReference>
<evidence type="ECO:0000259" key="3">
    <source>
        <dbReference type="Pfam" id="PF02384"/>
    </source>
</evidence>
<dbReference type="PANTHER" id="PTHR42998">
    <property type="entry name" value="TYPE I RESTRICTION ENZYME HINDVIIP M PROTEIN-RELATED"/>
    <property type="match status" value="1"/>
</dbReference>
<dbReference type="PRINTS" id="PR00507">
    <property type="entry name" value="N12N6MTFRASE"/>
</dbReference>
<dbReference type="GO" id="GO:0008170">
    <property type="term" value="F:N-methyltransferase activity"/>
    <property type="evidence" value="ECO:0007669"/>
    <property type="project" value="InterPro"/>
</dbReference>
<accession>A0A316FMY3</accession>
<feature type="region of interest" description="Disordered" evidence="2">
    <location>
        <begin position="520"/>
        <end position="540"/>
    </location>
</feature>
<evidence type="ECO:0000313" key="5">
    <source>
        <dbReference type="Proteomes" id="UP000245697"/>
    </source>
</evidence>
<dbReference type="Gene3D" id="3.40.50.150">
    <property type="entry name" value="Vaccinia Virus protein VP39"/>
    <property type="match status" value="1"/>
</dbReference>
<dbReference type="EMBL" id="QGGR01000004">
    <property type="protein sequence ID" value="PWK49472.1"/>
    <property type="molecule type" value="Genomic_DNA"/>
</dbReference>
<dbReference type="PANTHER" id="PTHR42998:SF1">
    <property type="entry name" value="TYPE I RESTRICTION ENZYME HINDI METHYLASE SUBUNIT"/>
    <property type="match status" value="1"/>
</dbReference>
<dbReference type="AlphaFoldDB" id="A0A316FMY3"/>
<comment type="caution">
    <text evidence="4">The sequence shown here is derived from an EMBL/GenBank/DDBJ whole genome shotgun (WGS) entry which is preliminary data.</text>
</comment>
<evidence type="ECO:0000313" key="4">
    <source>
        <dbReference type="EMBL" id="PWK49472.1"/>
    </source>
</evidence>